<dbReference type="EMBL" id="UYJE01007326">
    <property type="protein sequence ID" value="VDI53653.1"/>
    <property type="molecule type" value="Genomic_DNA"/>
</dbReference>
<gene>
    <name evidence="3" type="ORF">MGAL_10B007490</name>
</gene>
<sequence>MATDQSVLLCDVCQKRHLNKSAEEYCPQCEEALCRECRDHHKLSKWLKSHQTITVDKYNKLPSFIKQISQNYHLEEELLEKVSTLEKTNCREIEEIITKLEDEKEKVDGIQKEVESVKLFASVCKSSWEQRHSKKVFQPMKSTSNKYMTTGA</sequence>
<dbReference type="SMART" id="SM00336">
    <property type="entry name" value="BBOX"/>
    <property type="match status" value="1"/>
</dbReference>
<feature type="domain" description="B box-type" evidence="2">
    <location>
        <begin position="5"/>
        <end position="55"/>
    </location>
</feature>
<dbReference type="Proteomes" id="UP000596742">
    <property type="component" value="Unassembled WGS sequence"/>
</dbReference>
<reference evidence="3" key="1">
    <citation type="submission" date="2018-11" db="EMBL/GenBank/DDBJ databases">
        <authorList>
            <person name="Alioto T."/>
            <person name="Alioto T."/>
        </authorList>
    </citation>
    <scope>NUCLEOTIDE SEQUENCE</scope>
</reference>
<evidence type="ECO:0000313" key="4">
    <source>
        <dbReference type="Proteomes" id="UP000596742"/>
    </source>
</evidence>
<protein>
    <recommendedName>
        <fullName evidence="2">B box-type domain-containing protein</fullName>
    </recommendedName>
</protein>
<organism evidence="3 4">
    <name type="scientific">Mytilus galloprovincialis</name>
    <name type="common">Mediterranean mussel</name>
    <dbReference type="NCBI Taxonomy" id="29158"/>
    <lineage>
        <taxon>Eukaryota</taxon>
        <taxon>Metazoa</taxon>
        <taxon>Spiralia</taxon>
        <taxon>Lophotrochozoa</taxon>
        <taxon>Mollusca</taxon>
        <taxon>Bivalvia</taxon>
        <taxon>Autobranchia</taxon>
        <taxon>Pteriomorphia</taxon>
        <taxon>Mytilida</taxon>
        <taxon>Mytiloidea</taxon>
        <taxon>Mytilidae</taxon>
        <taxon>Mytilinae</taxon>
        <taxon>Mytilus</taxon>
    </lineage>
</organism>
<dbReference type="OrthoDB" id="6131248at2759"/>
<dbReference type="CDD" id="cd19757">
    <property type="entry name" value="Bbox1"/>
    <property type="match status" value="1"/>
</dbReference>
<keyword evidence="1" id="KW-0862">Zinc</keyword>
<dbReference type="AlphaFoldDB" id="A0A8B6FUE2"/>
<dbReference type="PROSITE" id="PS50119">
    <property type="entry name" value="ZF_BBOX"/>
    <property type="match status" value="1"/>
</dbReference>
<name>A0A8B6FUE2_MYTGA</name>
<dbReference type="GO" id="GO:0008270">
    <property type="term" value="F:zinc ion binding"/>
    <property type="evidence" value="ECO:0007669"/>
    <property type="project" value="UniProtKB-KW"/>
</dbReference>
<dbReference type="Gene3D" id="4.10.830.40">
    <property type="match status" value="1"/>
</dbReference>
<accession>A0A8B6FUE2</accession>
<keyword evidence="1" id="KW-0479">Metal-binding</keyword>
<keyword evidence="1" id="KW-0863">Zinc-finger</keyword>
<evidence type="ECO:0000313" key="3">
    <source>
        <dbReference type="EMBL" id="VDI53653.1"/>
    </source>
</evidence>
<proteinExistence type="predicted"/>
<comment type="caution">
    <text evidence="3">The sequence shown here is derived from an EMBL/GenBank/DDBJ whole genome shotgun (WGS) entry which is preliminary data.</text>
</comment>
<dbReference type="InterPro" id="IPR000315">
    <property type="entry name" value="Znf_B-box"/>
</dbReference>
<keyword evidence="4" id="KW-1185">Reference proteome</keyword>
<evidence type="ECO:0000256" key="1">
    <source>
        <dbReference type="PROSITE-ProRule" id="PRU00024"/>
    </source>
</evidence>
<evidence type="ECO:0000259" key="2">
    <source>
        <dbReference type="PROSITE" id="PS50119"/>
    </source>
</evidence>